<protein>
    <recommendedName>
        <fullName evidence="5">FRIGIDA-like protein</fullName>
    </recommendedName>
</protein>
<sequence>MTTTTKTTSTTEIPQKIESFFSNLEEQKTLFTNYTDSYKTLIDHFTNLQNSLQLKSQTLDSKFQTLDSSFNQSLDSLQRREDSIPNLLDSLSSTIESRKNVALIEASKAIPEESAPLSEKLRWVCGRMDPCLLVKFLLVKRREASTLRLKMTEALSECVDAERFVVDAVRDFVEMKREKRVGMTDFRWACSMAVGSMFPPENLKEGKVGSAGLSRVFAKKVVERAEAVLREWKKVADNEAVECGGGGQGCGMWHSEAAMFIEVVLGFGLKEMFEEEFYKKLIVQFCGRRVMAKLAIPLFGDKIADLIEEFVKDGKEVEAIYFAFEAGLTDRFQPVSLLKTSLQKSKKKSADILGKGHNSPAATDEADSVEMMTIKSIIKCVEDHNIEEQFPVETLRKRLAVLEKAKADKKGMTVRYSKRTGGVRPSAQPPFRPAKIQKHSKPYPTFTRPKRDRVSTAQLHPVPAYPYPSQSTYGVGASTYAPSYGVSHIPAPALPAPTGQMTQQHYGIPGESVPSSGATLTSSYGSDLSYVSYDYGANVAPAYQPPSYTQ</sequence>
<organism evidence="7 8">
    <name type="scientific">Saponaria officinalis</name>
    <name type="common">Common soapwort</name>
    <name type="synonym">Lychnis saponaria</name>
    <dbReference type="NCBI Taxonomy" id="3572"/>
    <lineage>
        <taxon>Eukaryota</taxon>
        <taxon>Viridiplantae</taxon>
        <taxon>Streptophyta</taxon>
        <taxon>Embryophyta</taxon>
        <taxon>Tracheophyta</taxon>
        <taxon>Spermatophyta</taxon>
        <taxon>Magnoliopsida</taxon>
        <taxon>eudicotyledons</taxon>
        <taxon>Gunneridae</taxon>
        <taxon>Pentapetalae</taxon>
        <taxon>Caryophyllales</taxon>
        <taxon>Caryophyllaceae</taxon>
        <taxon>Caryophylleae</taxon>
        <taxon>Saponaria</taxon>
    </lineage>
</organism>
<keyword evidence="3 5" id="KW-0221">Differentiation</keyword>
<name>A0AAW1J2V9_SAPOF</name>
<comment type="similarity">
    <text evidence="1 5">Belongs to the Frigida family.</text>
</comment>
<reference evidence="7" key="1">
    <citation type="submission" date="2024-03" db="EMBL/GenBank/DDBJ databases">
        <title>WGS assembly of Saponaria officinalis var. Norfolk2.</title>
        <authorList>
            <person name="Jenkins J."/>
            <person name="Shu S."/>
            <person name="Grimwood J."/>
            <person name="Barry K."/>
            <person name="Goodstein D."/>
            <person name="Schmutz J."/>
            <person name="Leebens-Mack J."/>
            <person name="Osbourn A."/>
        </authorList>
    </citation>
    <scope>NUCLEOTIDE SEQUENCE [LARGE SCALE GENOMIC DNA]</scope>
    <source>
        <strain evidence="7">JIC</strain>
    </source>
</reference>
<keyword evidence="4 5" id="KW-0287">Flowering</keyword>
<dbReference type="InterPro" id="IPR012474">
    <property type="entry name" value="Frigida"/>
</dbReference>
<evidence type="ECO:0000313" key="7">
    <source>
        <dbReference type="EMBL" id="KAK9697727.1"/>
    </source>
</evidence>
<dbReference type="GO" id="GO:0009908">
    <property type="term" value="P:flower development"/>
    <property type="evidence" value="ECO:0007669"/>
    <property type="project" value="UniProtKB-KW"/>
</dbReference>
<dbReference type="EMBL" id="JBDFQZ010000008">
    <property type="protein sequence ID" value="KAK9697727.1"/>
    <property type="molecule type" value="Genomic_DNA"/>
</dbReference>
<evidence type="ECO:0000313" key="8">
    <source>
        <dbReference type="Proteomes" id="UP001443914"/>
    </source>
</evidence>
<evidence type="ECO:0000256" key="2">
    <source>
        <dbReference type="ARBA" id="ARBA00022473"/>
    </source>
</evidence>
<feature type="region of interest" description="Disordered" evidence="6">
    <location>
        <begin position="412"/>
        <end position="453"/>
    </location>
</feature>
<dbReference type="Proteomes" id="UP001443914">
    <property type="component" value="Unassembled WGS sequence"/>
</dbReference>
<accession>A0AAW1J2V9</accession>
<gene>
    <name evidence="7" type="ORF">RND81_08G056800</name>
</gene>
<comment type="caution">
    <text evidence="7">The sequence shown here is derived from an EMBL/GenBank/DDBJ whole genome shotgun (WGS) entry which is preliminary data.</text>
</comment>
<evidence type="ECO:0000256" key="1">
    <source>
        <dbReference type="ARBA" id="ARBA00008956"/>
    </source>
</evidence>
<evidence type="ECO:0000256" key="5">
    <source>
        <dbReference type="RuleBase" id="RU364012"/>
    </source>
</evidence>
<dbReference type="Pfam" id="PF07899">
    <property type="entry name" value="Frigida"/>
    <property type="match status" value="1"/>
</dbReference>
<dbReference type="AlphaFoldDB" id="A0AAW1J2V9"/>
<keyword evidence="8" id="KW-1185">Reference proteome</keyword>
<dbReference type="GO" id="GO:0030154">
    <property type="term" value="P:cell differentiation"/>
    <property type="evidence" value="ECO:0007669"/>
    <property type="project" value="UniProtKB-KW"/>
</dbReference>
<evidence type="ECO:0000256" key="3">
    <source>
        <dbReference type="ARBA" id="ARBA00022782"/>
    </source>
</evidence>
<keyword evidence="2 5" id="KW-0217">Developmental protein</keyword>
<evidence type="ECO:0000256" key="4">
    <source>
        <dbReference type="ARBA" id="ARBA00023089"/>
    </source>
</evidence>
<proteinExistence type="inferred from homology"/>
<dbReference type="PANTHER" id="PTHR31791:SF10">
    <property type="entry name" value="FRIGIDA-LIKE PROTEIN"/>
    <property type="match status" value="1"/>
</dbReference>
<dbReference type="PANTHER" id="PTHR31791">
    <property type="entry name" value="FRIGIDA-LIKE PROTEIN 3-RELATED"/>
    <property type="match status" value="1"/>
</dbReference>
<evidence type="ECO:0000256" key="6">
    <source>
        <dbReference type="SAM" id="MobiDB-lite"/>
    </source>
</evidence>